<dbReference type="OrthoDB" id="2360495at2"/>
<feature type="transmembrane region" description="Helical" evidence="1">
    <location>
        <begin position="51"/>
        <end position="68"/>
    </location>
</feature>
<dbReference type="AlphaFoldDB" id="A0A1W7ADA9"/>
<organism evidence="2 3">
    <name type="scientific">Macrococcoides canis</name>
    <dbReference type="NCBI Taxonomy" id="1855823"/>
    <lineage>
        <taxon>Bacteria</taxon>
        <taxon>Bacillati</taxon>
        <taxon>Bacillota</taxon>
        <taxon>Bacilli</taxon>
        <taxon>Bacillales</taxon>
        <taxon>Staphylococcaceae</taxon>
        <taxon>Macrococcoides</taxon>
    </lineage>
</organism>
<feature type="transmembrane region" description="Helical" evidence="1">
    <location>
        <begin position="107"/>
        <end position="129"/>
    </location>
</feature>
<dbReference type="InterPro" id="IPR021683">
    <property type="entry name" value="DUF3267"/>
</dbReference>
<keyword evidence="3" id="KW-1185">Reference proteome</keyword>
<sequence>MYLCNKNFNIRSTYGIQRIMLISALLGIIVYIVSFEIFSSIFGKKFSDDNFLLFLISLICLYPIHKLLHMLPFIHDTKSLIIQKTTKSRFFPLINTRVNHPVHKVHFAIALLCPVVIISAVTLICAVVYPMFAHYFLFIFAVNIGLSFIDFVYLRYVFNTPQCSYVEERKYGFEVLSKHDLPADFHHTDVR</sequence>
<dbReference type="RefSeq" id="WP_086043135.1">
    <property type="nucleotide sequence ID" value="NZ_CBCRZA010000012.1"/>
</dbReference>
<evidence type="ECO:0000313" key="3">
    <source>
        <dbReference type="Proteomes" id="UP000194154"/>
    </source>
</evidence>
<dbReference type="GeneID" id="35296060"/>
<dbReference type="KEGG" id="mcak:MCCS_19700"/>
<dbReference type="EMBL" id="CP021059">
    <property type="protein sequence ID" value="ARQ07585.1"/>
    <property type="molecule type" value="Genomic_DNA"/>
</dbReference>
<feature type="transmembrane region" description="Helical" evidence="1">
    <location>
        <begin position="20"/>
        <end position="39"/>
    </location>
</feature>
<evidence type="ECO:0000256" key="1">
    <source>
        <dbReference type="SAM" id="Phobius"/>
    </source>
</evidence>
<protein>
    <recommendedName>
        <fullName evidence="4">DUF3267 domain-containing protein</fullName>
    </recommendedName>
</protein>
<keyword evidence="1" id="KW-1133">Transmembrane helix</keyword>
<evidence type="ECO:0008006" key="4">
    <source>
        <dbReference type="Google" id="ProtNLM"/>
    </source>
</evidence>
<keyword evidence="1" id="KW-0812">Transmembrane</keyword>
<dbReference type="Pfam" id="PF11667">
    <property type="entry name" value="DUF3267"/>
    <property type="match status" value="1"/>
</dbReference>
<accession>A0A1W7ADA9</accession>
<keyword evidence="1" id="KW-0472">Membrane</keyword>
<name>A0A1W7ADA9_9STAP</name>
<proteinExistence type="predicted"/>
<feature type="transmembrane region" description="Helical" evidence="1">
    <location>
        <begin position="135"/>
        <end position="154"/>
    </location>
</feature>
<dbReference type="Proteomes" id="UP000194154">
    <property type="component" value="Chromosome"/>
</dbReference>
<reference evidence="2 3" key="1">
    <citation type="journal article" date="2017" name="Int. J. Syst. Evol. Microbiol.">
        <title>Macrococcus canis sp. nov., a skin bacterium associated with infections in dogs.</title>
        <authorList>
            <person name="Gobeli Brawand S."/>
            <person name="Cotting K."/>
            <person name="Gomez-Sanz E."/>
            <person name="Collaud A."/>
            <person name="Thomann A."/>
            <person name="Brodard I."/>
            <person name="Rodriguez-Campos S."/>
            <person name="Strauss C."/>
            <person name="Perreten V."/>
        </authorList>
    </citation>
    <scope>NUCLEOTIDE SEQUENCE [LARGE SCALE GENOMIC DNA]</scope>
    <source>
        <strain evidence="2 3">KM45013</strain>
    </source>
</reference>
<dbReference type="STRING" id="1855823.MCCS_19700"/>
<gene>
    <name evidence="2" type="ORF">MCCS_19700</name>
</gene>
<evidence type="ECO:0000313" key="2">
    <source>
        <dbReference type="EMBL" id="ARQ07585.1"/>
    </source>
</evidence>